<dbReference type="GO" id="GO:0007143">
    <property type="term" value="P:female meiotic nuclear division"/>
    <property type="evidence" value="ECO:0007669"/>
    <property type="project" value="TreeGrafter"/>
</dbReference>
<reference evidence="9" key="2">
    <citation type="submission" date="2020-02" db="EMBL/GenBank/DDBJ databases">
        <title>Esox lucius (northern pike) genome, fEsoLuc1, primary haplotype.</title>
        <authorList>
            <person name="Myers G."/>
            <person name="Karagic N."/>
            <person name="Meyer A."/>
            <person name="Pippel M."/>
            <person name="Reichard M."/>
            <person name="Winkler S."/>
            <person name="Tracey A."/>
            <person name="Sims Y."/>
            <person name="Howe K."/>
            <person name="Rhie A."/>
            <person name="Formenti G."/>
            <person name="Durbin R."/>
            <person name="Fedrigo O."/>
            <person name="Jarvis E.D."/>
        </authorList>
    </citation>
    <scope>NUCLEOTIDE SEQUENCE [LARGE SCALE GENOMIC DNA]</scope>
</reference>
<proteinExistence type="inferred from homology"/>
<keyword evidence="5" id="KW-0539">Nucleus</keyword>
<evidence type="ECO:0000256" key="3">
    <source>
        <dbReference type="ARBA" id="ARBA00007960"/>
    </source>
</evidence>
<feature type="compositionally biased region" description="Polar residues" evidence="6">
    <location>
        <begin position="846"/>
        <end position="876"/>
    </location>
</feature>
<feature type="region of interest" description="Disordered" evidence="6">
    <location>
        <begin position="503"/>
        <end position="528"/>
    </location>
</feature>
<dbReference type="GO" id="GO:0007140">
    <property type="term" value="P:male meiotic nuclear division"/>
    <property type="evidence" value="ECO:0007669"/>
    <property type="project" value="TreeGrafter"/>
</dbReference>
<feature type="region of interest" description="Disordered" evidence="6">
    <location>
        <begin position="544"/>
        <end position="767"/>
    </location>
</feature>
<feature type="compositionally biased region" description="Polar residues" evidence="6">
    <location>
        <begin position="1054"/>
        <end position="1069"/>
    </location>
</feature>
<accession>A0A6Q2XPJ6</accession>
<keyword evidence="10" id="KW-1185">Reference proteome</keyword>
<reference evidence="10" key="1">
    <citation type="journal article" date="2014" name="PLoS ONE">
        <title>The genome and linkage map of the northern pike (Esox lucius): conserved synteny revealed between the salmonid sister group and the Neoteleostei.</title>
        <authorList>
            <person name="Rondeau E.B."/>
            <person name="Minkley D.R."/>
            <person name="Leong J.S."/>
            <person name="Messmer A.M."/>
            <person name="Jantzen J.R."/>
            <person name="von Schalburg K.R."/>
            <person name="Lemon C."/>
            <person name="Bird N.H."/>
            <person name="Koop B.F."/>
        </authorList>
    </citation>
    <scope>NUCLEOTIDE SEQUENCE</scope>
</reference>
<reference evidence="9" key="3">
    <citation type="submission" date="2025-08" db="UniProtKB">
        <authorList>
            <consortium name="Ensembl"/>
        </authorList>
    </citation>
    <scope>IDENTIFICATION</scope>
</reference>
<dbReference type="GO" id="GO:0000779">
    <property type="term" value="C:condensed chromosome, centromeric region"/>
    <property type="evidence" value="ECO:0007669"/>
    <property type="project" value="TreeGrafter"/>
</dbReference>
<feature type="domain" description="Synaptonemal complex protein 2 Spt16M-like" evidence="8">
    <location>
        <begin position="182"/>
        <end position="296"/>
    </location>
</feature>
<evidence type="ECO:0000256" key="1">
    <source>
        <dbReference type="ARBA" id="ARBA00004123"/>
    </source>
</evidence>
<protein>
    <recommendedName>
        <fullName evidence="11">Synaptonemal complex protein 2-like</fullName>
    </recommendedName>
</protein>
<sequence length="1069" mass="117986">MVLWFEKARQLWIETGTQRNENLLNLAEDLFDSIMVVHESSREGTYQVTEFFLHLTGQLAGDPQVHIMIQKEAIRKLNIILDKIPVELKKDKKIFLSQEASDVMKNLASRIVDCGDYDLQIALMEALCRMTTRTQRMELADRWFTMEFIARAFCKIQDSAFETDCRIFLNLVNGMQGDQRRVFSYPCLEAFLDKHELLMPSDEKLEEFWIDFNLGSQTVSFYFSLADEDAEEGQWDTVCINENEVQSYTVTEEVKRKVLKLELLEPLCVSRVEGSKLTIHFSSSLDILKAASSVYGHKKNKAFVAKSSTSVVKTTVKIIMEENGFLMVTPAKSRVSESSTFITSSGGGRGVGASPFSIVRAASTPGGGKAKVKPVLELVSSCERQGQPGLGKMRTAKPCYNTAPGCTQGHGNGPQVAPLQNKTAKQGTRAGCVAEKYRRHIPVDKAVEMVQTDPAGDEDLLADIVPDSQPNIATETSLFPHCRKMSVSQMFLPVQKVFRNSFPKPDQQQLQSPAQKGSGSVPGSAVSNRQPYAQLNQRLEEVLHERDQGTWPEERTGCQRGGPEKPDGAQRREAQKQCGVQGTKPEERGGVPGTKPEERGGVQGTKPEERGGVQGRVAKERCRVQGRGAEERGGVQGRVAKERCRVQGRGAEERGGVPGTKPEERSGVQGRVAKERCKVQGRGPEERVEPTVRGAKESQQQAGRLQAEGKPKSKMSNEAKATPGKAPVKTPQAKDLQERTTPNTPVKQMKTTESNSSKDKREAGVTGTMMKFISSQYKSRAAINTKEPGWAPSPSNSRSVFERSWLPPSVVGTGKGPGYMKSYTNSKKPRVERQGGDVFAFEVDTPRSTGGNRTKSSDTFAIDSSANNNSWALPNSTTKGQAIKVSALRRQVKKHLFSDTDTDAMTEVSWLRESSRKPKPKVTDYSRRPRRHVPGPALNTTYESPDLPPTLPKPVKENAKLKKKRHRAKSSGEERKDTVAPVVAGTRQAARRSQRAAATNAKSYREPDSASQSETEERPPPKKRCIGPAEKSKNVCKKVAGLMKKTDSAIKNIMESNSTCQSETESPKP</sequence>
<dbReference type="GO" id="GO:0000800">
    <property type="term" value="C:lateral element"/>
    <property type="evidence" value="ECO:0007669"/>
    <property type="project" value="TreeGrafter"/>
</dbReference>
<dbReference type="Proteomes" id="UP000265140">
    <property type="component" value="Chromosome 12"/>
</dbReference>
<evidence type="ECO:0000256" key="2">
    <source>
        <dbReference type="ARBA" id="ARBA00004286"/>
    </source>
</evidence>
<dbReference type="Pfam" id="PF18581">
    <property type="entry name" value="SYCP2_ARLD"/>
    <property type="match status" value="1"/>
</dbReference>
<keyword evidence="4" id="KW-0158">Chromosome</keyword>
<evidence type="ECO:0000313" key="10">
    <source>
        <dbReference type="Proteomes" id="UP000265140"/>
    </source>
</evidence>
<feature type="region of interest" description="Disordered" evidence="6">
    <location>
        <begin position="898"/>
        <end position="1034"/>
    </location>
</feature>
<feature type="compositionally biased region" description="Basic and acidic residues" evidence="6">
    <location>
        <begin position="707"/>
        <end position="717"/>
    </location>
</feature>
<comment type="subcellular location">
    <subcellularLocation>
        <location evidence="2">Chromosome</location>
    </subcellularLocation>
    <subcellularLocation>
        <location evidence="1">Nucleus</location>
    </subcellularLocation>
</comment>
<feature type="compositionally biased region" description="Basic and acidic residues" evidence="6">
    <location>
        <begin position="913"/>
        <end position="927"/>
    </location>
</feature>
<evidence type="ECO:0000256" key="4">
    <source>
        <dbReference type="ARBA" id="ARBA00022454"/>
    </source>
</evidence>
<dbReference type="GeneTree" id="ENSGT00530000063859"/>
<dbReference type="InterPro" id="IPR040560">
    <property type="entry name" value="SYCP2_SLD"/>
</dbReference>
<dbReference type="AlphaFoldDB" id="A0A6Q2XPJ6"/>
<feature type="domain" description="Synaptonemal complex protein 2 armadillo-repeat-like" evidence="7">
    <location>
        <begin position="1"/>
        <end position="87"/>
    </location>
</feature>
<evidence type="ECO:0000259" key="8">
    <source>
        <dbReference type="Pfam" id="PF18584"/>
    </source>
</evidence>
<dbReference type="InterPro" id="IPR041322">
    <property type="entry name" value="SYCP2_ARLD"/>
</dbReference>
<feature type="compositionally biased region" description="Polar residues" evidence="6">
    <location>
        <begin position="506"/>
        <end position="518"/>
    </location>
</feature>
<evidence type="ECO:0000313" key="9">
    <source>
        <dbReference type="Ensembl" id="ENSELUP00000055954.2"/>
    </source>
</evidence>
<dbReference type="PANTHER" id="PTHR15607:SF12">
    <property type="entry name" value="SYNAPTONEMAL COMPLEX PROTEIN 2"/>
    <property type="match status" value="1"/>
</dbReference>
<dbReference type="Pfam" id="PF18584">
    <property type="entry name" value="SYCP2_SLD"/>
    <property type="match status" value="1"/>
</dbReference>
<dbReference type="Ensembl" id="ENSELUT00000082243.2">
    <property type="protein sequence ID" value="ENSELUP00000055954.2"/>
    <property type="gene ID" value="ENSELUG00000031392.2"/>
</dbReference>
<evidence type="ECO:0000259" key="7">
    <source>
        <dbReference type="Pfam" id="PF18581"/>
    </source>
</evidence>
<evidence type="ECO:0000256" key="5">
    <source>
        <dbReference type="ARBA" id="ARBA00023242"/>
    </source>
</evidence>
<feature type="region of interest" description="Disordered" evidence="6">
    <location>
        <begin position="808"/>
        <end position="876"/>
    </location>
</feature>
<feature type="compositionally biased region" description="Basic and acidic residues" evidence="6">
    <location>
        <begin position="584"/>
        <end position="696"/>
    </location>
</feature>
<feature type="compositionally biased region" description="Basic and acidic residues" evidence="6">
    <location>
        <begin position="544"/>
        <end position="575"/>
    </location>
</feature>
<reference evidence="9" key="4">
    <citation type="submission" date="2025-09" db="UniProtKB">
        <authorList>
            <consortium name="Ensembl"/>
        </authorList>
    </citation>
    <scope>IDENTIFICATION</scope>
</reference>
<feature type="compositionally biased region" description="Polar residues" evidence="6">
    <location>
        <begin position="739"/>
        <end position="755"/>
    </location>
</feature>
<dbReference type="PANTHER" id="PTHR15607">
    <property type="entry name" value="SYNAPTONEMAL COMPLEX PROTEIN-RELATED"/>
    <property type="match status" value="1"/>
</dbReference>
<comment type="similarity">
    <text evidence="3">Belongs to the SYCP2 family.</text>
</comment>
<dbReference type="InParanoid" id="A0A6Q2XPJ6"/>
<dbReference type="InterPro" id="IPR024835">
    <property type="entry name" value="SYCP2-like"/>
</dbReference>
<name>A0A6Q2XPJ6_ESOLU</name>
<evidence type="ECO:0000256" key="6">
    <source>
        <dbReference type="SAM" id="MobiDB-lite"/>
    </source>
</evidence>
<organism evidence="9 10">
    <name type="scientific">Esox lucius</name>
    <name type="common">Northern pike</name>
    <dbReference type="NCBI Taxonomy" id="8010"/>
    <lineage>
        <taxon>Eukaryota</taxon>
        <taxon>Metazoa</taxon>
        <taxon>Chordata</taxon>
        <taxon>Craniata</taxon>
        <taxon>Vertebrata</taxon>
        <taxon>Euteleostomi</taxon>
        <taxon>Actinopterygii</taxon>
        <taxon>Neopterygii</taxon>
        <taxon>Teleostei</taxon>
        <taxon>Protacanthopterygii</taxon>
        <taxon>Esociformes</taxon>
        <taxon>Esocidae</taxon>
        <taxon>Esox</taxon>
    </lineage>
</organism>
<evidence type="ECO:0008006" key="11">
    <source>
        <dbReference type="Google" id="ProtNLM"/>
    </source>
</evidence>
<feature type="region of interest" description="Disordered" evidence="6">
    <location>
        <begin position="1049"/>
        <end position="1069"/>
    </location>
</feature>
<dbReference type="Bgee" id="ENSELUG00000031392">
    <property type="expression patterns" value="Expressed in ovary and 1 other cell type or tissue"/>
</dbReference>